<dbReference type="RefSeq" id="WP_122172065.1">
    <property type="nucleotide sequence ID" value="NZ_LR025743.1"/>
</dbReference>
<dbReference type="InterPro" id="IPR007899">
    <property type="entry name" value="CHAD_dom"/>
</dbReference>
<feature type="region of interest" description="Disordered" evidence="1">
    <location>
        <begin position="135"/>
        <end position="156"/>
    </location>
</feature>
<dbReference type="GeneID" id="71058896"/>
<evidence type="ECO:0000313" key="4">
    <source>
        <dbReference type="Proteomes" id="UP000268684"/>
    </source>
</evidence>
<accession>A0AAJ5T855</accession>
<proteinExistence type="predicted"/>
<dbReference type="PANTHER" id="PTHR39339:SF1">
    <property type="entry name" value="CHAD DOMAIN-CONTAINING PROTEIN"/>
    <property type="match status" value="1"/>
</dbReference>
<sequence>MSRVLEIVLSLSLEGWPVKAASRARGAQRDFGAELVRAWRICPQVRMRRGHERVTIEPCQVEEAERSPGASWWTWVESNAHGRRVVASRTEAFAPGVTQRELFDAEHAGIAIAMPLPLPVTAAAADADAPAGEINGLAPDVAAPPESSAPRLVSERRRGRWADDSGVVVEMTLDDITLHGGGEPPRRYVELRLAAPDWETFAARTAALRALFAAARELSGAWPAFVQLTSAIDRACAGEPAAVRPVKAQLVDLTGVRTQRAALFALSGDITAQWLGNEGGVLDRDDPEFVHQMRVALRRLRTLMRFFPLFADRQWQDTLGVDLRWLAALLGTVRDWDVFTTESLPALIAADGGGADWNGTLDAARAQSMAARVELRQALHSARYARLTLGWLEWLSALALPPAEGGGAPSLRRHATKRVRRLFGDLYASPSLTSLDTAARHQVRIDAKRLRYALEFFASLASRRTRTETVKTLTRVQSVLGEANDTMVALHHLEKLTAPPYQLGFVRGYGAALEQRAARDAEALLASLRPPKLGGKPG</sequence>
<dbReference type="PROSITE" id="PS51708">
    <property type="entry name" value="CHAD"/>
    <property type="match status" value="1"/>
</dbReference>
<dbReference type="AlphaFoldDB" id="A0AAJ5T855"/>
<dbReference type="SMART" id="SM00880">
    <property type="entry name" value="CHAD"/>
    <property type="match status" value="1"/>
</dbReference>
<dbReference type="PANTHER" id="PTHR39339">
    <property type="entry name" value="SLR1444 PROTEIN"/>
    <property type="match status" value="1"/>
</dbReference>
<keyword evidence="4" id="KW-1185">Reference proteome</keyword>
<feature type="domain" description="CHAD" evidence="2">
    <location>
        <begin position="256"/>
        <end position="531"/>
    </location>
</feature>
<evidence type="ECO:0000313" key="3">
    <source>
        <dbReference type="EMBL" id="VBB16278.1"/>
    </source>
</evidence>
<reference evidence="3 4" key="1">
    <citation type="submission" date="2017-11" db="EMBL/GenBank/DDBJ databases">
        <authorList>
            <person name="Seth-Smith MB H."/>
        </authorList>
    </citation>
    <scope>NUCLEOTIDE SEQUENCE [LARGE SCALE GENOMIC DNA]</scope>
    <source>
        <strain evidence="3">E</strain>
    </source>
</reference>
<dbReference type="InterPro" id="IPR038186">
    <property type="entry name" value="CHAD_dom_sf"/>
</dbReference>
<dbReference type="Gene3D" id="1.40.20.10">
    <property type="entry name" value="CHAD domain"/>
    <property type="match status" value="1"/>
</dbReference>
<name>A0AAJ5T855_9BURK</name>
<evidence type="ECO:0000259" key="2">
    <source>
        <dbReference type="PROSITE" id="PS51708"/>
    </source>
</evidence>
<dbReference type="Pfam" id="PF05235">
    <property type="entry name" value="CHAD"/>
    <property type="match status" value="1"/>
</dbReference>
<dbReference type="Proteomes" id="UP000268684">
    <property type="component" value="Chromosome II"/>
</dbReference>
<dbReference type="EMBL" id="LR025743">
    <property type="protein sequence ID" value="VBB16278.1"/>
    <property type="molecule type" value="Genomic_DNA"/>
</dbReference>
<organism evidence="3 4">
    <name type="scientific">Burkholderia stabilis</name>
    <dbReference type="NCBI Taxonomy" id="95485"/>
    <lineage>
        <taxon>Bacteria</taxon>
        <taxon>Pseudomonadati</taxon>
        <taxon>Pseudomonadota</taxon>
        <taxon>Betaproteobacteria</taxon>
        <taxon>Burkholderiales</taxon>
        <taxon>Burkholderiaceae</taxon>
        <taxon>Burkholderia</taxon>
        <taxon>Burkholderia cepacia complex</taxon>
    </lineage>
</organism>
<gene>
    <name evidence="3" type="ORF">BSTAB16_6480</name>
</gene>
<evidence type="ECO:0000256" key="1">
    <source>
        <dbReference type="SAM" id="MobiDB-lite"/>
    </source>
</evidence>
<protein>
    <submittedName>
        <fullName evidence="3">Uncharacterized conserved protein,CHAD domain</fullName>
    </submittedName>
</protein>